<protein>
    <submittedName>
        <fullName evidence="1">Uncharacterized protein</fullName>
    </submittedName>
</protein>
<reference evidence="1" key="1">
    <citation type="submission" date="2020-10" db="EMBL/GenBank/DDBJ databases">
        <title>Paenihalocynthiibacter styelae gen. nov., sp. nov., isolated from stalked sea squirt Styela clava.</title>
        <authorList>
            <person name="Kim Y.-O."/>
            <person name="Yoon J.-H."/>
        </authorList>
    </citation>
    <scope>NUCLEOTIDE SEQUENCE</scope>
    <source>
        <strain evidence="1">MYP1-1</strain>
    </source>
</reference>
<accession>A0A8J7IVW9</accession>
<name>A0A8J7IVW9_9RHOB</name>
<keyword evidence="2" id="KW-1185">Reference proteome</keyword>
<dbReference type="AlphaFoldDB" id="A0A8J7IVW9"/>
<dbReference type="Proteomes" id="UP000640583">
    <property type="component" value="Unassembled WGS sequence"/>
</dbReference>
<proteinExistence type="predicted"/>
<gene>
    <name evidence="1" type="ORF">H1D41_08420</name>
</gene>
<dbReference type="RefSeq" id="WP_228848482.1">
    <property type="nucleotide sequence ID" value="NZ_JADCKQ010000005.1"/>
</dbReference>
<comment type="caution">
    <text evidence="1">The sequence shown here is derived from an EMBL/GenBank/DDBJ whole genome shotgun (WGS) entry which is preliminary data.</text>
</comment>
<organism evidence="1 2">
    <name type="scientific">Halocynthiibacter styelae</name>
    <dbReference type="NCBI Taxonomy" id="2761955"/>
    <lineage>
        <taxon>Bacteria</taxon>
        <taxon>Pseudomonadati</taxon>
        <taxon>Pseudomonadota</taxon>
        <taxon>Alphaproteobacteria</taxon>
        <taxon>Rhodobacterales</taxon>
        <taxon>Paracoccaceae</taxon>
        <taxon>Halocynthiibacter</taxon>
    </lineage>
</organism>
<evidence type="ECO:0000313" key="1">
    <source>
        <dbReference type="EMBL" id="MBI1493653.1"/>
    </source>
</evidence>
<sequence>MPLHILAPMVVVGLLIAWGAMRWAGCSRDLQFTTVEDARLHWLRHRPGAKPRDIIVASDGRAALVEVASGLWLLRSFGIDSVIHHLGQAQLTPANQGLTLGFPEYDDPKAKITLTPEERDIWRDRITAHQQESRND</sequence>
<dbReference type="EMBL" id="JADCKQ010000005">
    <property type="protein sequence ID" value="MBI1493653.1"/>
    <property type="molecule type" value="Genomic_DNA"/>
</dbReference>
<evidence type="ECO:0000313" key="2">
    <source>
        <dbReference type="Proteomes" id="UP000640583"/>
    </source>
</evidence>